<dbReference type="AlphaFoldDB" id="A0A081B196"/>
<evidence type="ECO:0000313" key="2">
    <source>
        <dbReference type="Proteomes" id="UP000028582"/>
    </source>
</evidence>
<protein>
    <submittedName>
        <fullName evidence="1">Uncharacterized protein</fullName>
    </submittedName>
</protein>
<sequence>MVLHIIQEMTSTLLVNPGRIVTLFPMLQRSAWCSTISVLSTADIRRDVVSVLAVFGVFGANSFGGVQEHPSSYDQLAWD</sequence>
<proteinExistence type="predicted"/>
<accession>A0A081B196</accession>
<gene>
    <name evidence="1" type="ORF">F444_01247</name>
</gene>
<evidence type="ECO:0000313" key="1">
    <source>
        <dbReference type="EMBL" id="ETO84907.1"/>
    </source>
</evidence>
<organism evidence="1 2">
    <name type="scientific">Phytophthora nicotianae P1976</name>
    <dbReference type="NCBI Taxonomy" id="1317066"/>
    <lineage>
        <taxon>Eukaryota</taxon>
        <taxon>Sar</taxon>
        <taxon>Stramenopiles</taxon>
        <taxon>Oomycota</taxon>
        <taxon>Peronosporomycetes</taxon>
        <taxon>Peronosporales</taxon>
        <taxon>Peronosporaceae</taxon>
        <taxon>Phytophthora</taxon>
    </lineage>
</organism>
<reference evidence="1 2" key="1">
    <citation type="submission" date="2013-11" db="EMBL/GenBank/DDBJ databases">
        <title>The Genome Sequence of Phytophthora parasitica P1976.</title>
        <authorList>
            <consortium name="The Broad Institute Genomics Platform"/>
            <person name="Russ C."/>
            <person name="Tyler B."/>
            <person name="Panabieres F."/>
            <person name="Shan W."/>
            <person name="Tripathy S."/>
            <person name="Grunwald N."/>
            <person name="Machado M."/>
            <person name="Johnson C.S."/>
            <person name="Walker B."/>
            <person name="Young S."/>
            <person name="Zeng Q."/>
            <person name="Gargeya S."/>
            <person name="Fitzgerald M."/>
            <person name="Haas B."/>
            <person name="Abouelleil A."/>
            <person name="Allen A.W."/>
            <person name="Alvarado L."/>
            <person name="Arachchi H.M."/>
            <person name="Berlin A.M."/>
            <person name="Chapman S.B."/>
            <person name="Gainer-Dewar J."/>
            <person name="Goldberg J."/>
            <person name="Griggs A."/>
            <person name="Gujja S."/>
            <person name="Hansen M."/>
            <person name="Howarth C."/>
            <person name="Imamovic A."/>
            <person name="Ireland A."/>
            <person name="Larimer J."/>
            <person name="McCowan C."/>
            <person name="Murphy C."/>
            <person name="Pearson M."/>
            <person name="Poon T.W."/>
            <person name="Priest M."/>
            <person name="Roberts A."/>
            <person name="Saif S."/>
            <person name="Shea T."/>
            <person name="Sisk P."/>
            <person name="Sykes S."/>
            <person name="Wortman J."/>
            <person name="Nusbaum C."/>
            <person name="Birren B."/>
        </authorList>
    </citation>
    <scope>NUCLEOTIDE SEQUENCE [LARGE SCALE GENOMIC DNA]</scope>
    <source>
        <strain evidence="1 2">P1976</strain>
    </source>
</reference>
<dbReference type="Proteomes" id="UP000028582">
    <property type="component" value="Unassembled WGS sequence"/>
</dbReference>
<comment type="caution">
    <text evidence="1">The sequence shown here is derived from an EMBL/GenBank/DDBJ whole genome shotgun (WGS) entry which is preliminary data.</text>
</comment>
<dbReference type="EMBL" id="ANJA01000216">
    <property type="protein sequence ID" value="ETO84907.1"/>
    <property type="molecule type" value="Genomic_DNA"/>
</dbReference>
<name>A0A081B196_PHYNI</name>